<feature type="domain" description="N-acetyltransferase" evidence="1">
    <location>
        <begin position="11"/>
        <end position="168"/>
    </location>
</feature>
<dbReference type="InterPro" id="IPR000182">
    <property type="entry name" value="GNAT_dom"/>
</dbReference>
<evidence type="ECO:0000313" key="3">
    <source>
        <dbReference type="Proteomes" id="UP000295783"/>
    </source>
</evidence>
<dbReference type="PROSITE" id="PS51186">
    <property type="entry name" value="GNAT"/>
    <property type="match status" value="1"/>
</dbReference>
<keyword evidence="2" id="KW-0808">Transferase</keyword>
<dbReference type="AlphaFoldDB" id="A0A4V3DEL9"/>
<protein>
    <submittedName>
        <fullName evidence="2">RimJ/RimL family protein N-acetyltransferase</fullName>
    </submittedName>
</protein>
<sequence>MTRPELETERLRLRPMQRDDAAALHAWLSDPLVMRYWSTLPHRDLEETVRWVELSLQEGAAGRARDYVVLKGQTVIGRVAFWQGNEIGFFFGPEHQGRGYAAEALAAFCRFGFDQLGFDEIRADVDPDNAPSLRVLERLGFVRTGFAEKTLEIGGKWFDSVYLTLARR</sequence>
<dbReference type="OrthoDB" id="5295305at2"/>
<dbReference type="Gene3D" id="3.40.630.30">
    <property type="match status" value="1"/>
</dbReference>
<dbReference type="GO" id="GO:0016747">
    <property type="term" value="F:acyltransferase activity, transferring groups other than amino-acyl groups"/>
    <property type="evidence" value="ECO:0007669"/>
    <property type="project" value="InterPro"/>
</dbReference>
<dbReference type="EMBL" id="SNYW01000008">
    <property type="protein sequence ID" value="TDQ82248.1"/>
    <property type="molecule type" value="Genomic_DNA"/>
</dbReference>
<dbReference type="InterPro" id="IPR016181">
    <property type="entry name" value="Acyl_CoA_acyltransferase"/>
</dbReference>
<reference evidence="2 3" key="1">
    <citation type="submission" date="2019-03" db="EMBL/GenBank/DDBJ databases">
        <title>Genomic Encyclopedia of Type Strains, Phase III (KMG-III): the genomes of soil and plant-associated and newly described type strains.</title>
        <authorList>
            <person name="Whitman W."/>
        </authorList>
    </citation>
    <scope>NUCLEOTIDE SEQUENCE [LARGE SCALE GENOMIC DNA]</scope>
    <source>
        <strain evidence="2 3">CGMCC 1.7660</strain>
    </source>
</reference>
<accession>A0A4V3DEL9</accession>
<keyword evidence="3" id="KW-1185">Reference proteome</keyword>
<gene>
    <name evidence="2" type="ORF">A8950_2070</name>
</gene>
<dbReference type="RefSeq" id="WP_133613540.1">
    <property type="nucleotide sequence ID" value="NZ_SNYW01000008.1"/>
</dbReference>
<name>A0A4V3DEL9_9PROT</name>
<dbReference type="Pfam" id="PF13302">
    <property type="entry name" value="Acetyltransf_3"/>
    <property type="match status" value="1"/>
</dbReference>
<dbReference type="PANTHER" id="PTHR43792">
    <property type="entry name" value="GNAT FAMILY, PUTATIVE (AFU_ORTHOLOGUE AFUA_3G00765)-RELATED-RELATED"/>
    <property type="match status" value="1"/>
</dbReference>
<dbReference type="InterPro" id="IPR051531">
    <property type="entry name" value="N-acetyltransferase"/>
</dbReference>
<comment type="caution">
    <text evidence="2">The sequence shown here is derived from an EMBL/GenBank/DDBJ whole genome shotgun (WGS) entry which is preliminary data.</text>
</comment>
<dbReference type="Proteomes" id="UP000295783">
    <property type="component" value="Unassembled WGS sequence"/>
</dbReference>
<proteinExistence type="predicted"/>
<dbReference type="SUPFAM" id="SSF55729">
    <property type="entry name" value="Acyl-CoA N-acyltransferases (Nat)"/>
    <property type="match status" value="1"/>
</dbReference>
<evidence type="ECO:0000313" key="2">
    <source>
        <dbReference type="EMBL" id="TDQ82248.1"/>
    </source>
</evidence>
<organism evidence="2 3">
    <name type="scientific">Dongia mobilis</name>
    <dbReference type="NCBI Taxonomy" id="578943"/>
    <lineage>
        <taxon>Bacteria</taxon>
        <taxon>Pseudomonadati</taxon>
        <taxon>Pseudomonadota</taxon>
        <taxon>Alphaproteobacteria</taxon>
        <taxon>Rhodospirillales</taxon>
        <taxon>Dongiaceae</taxon>
        <taxon>Dongia</taxon>
    </lineage>
</organism>
<evidence type="ECO:0000259" key="1">
    <source>
        <dbReference type="PROSITE" id="PS51186"/>
    </source>
</evidence>